<evidence type="ECO:0000256" key="4">
    <source>
        <dbReference type="ARBA" id="ARBA00022989"/>
    </source>
</evidence>
<dbReference type="EMBL" id="HBUF01550499">
    <property type="protein sequence ID" value="CAG6758750.1"/>
    <property type="molecule type" value="Transcribed_RNA"/>
</dbReference>
<evidence type="ECO:0000256" key="3">
    <source>
        <dbReference type="ARBA" id="ARBA00022933"/>
    </source>
</evidence>
<feature type="compositionally biased region" description="Gly residues" evidence="6">
    <location>
        <begin position="59"/>
        <end position="72"/>
    </location>
</feature>
<dbReference type="PANTHER" id="PTHR16875:SF0">
    <property type="entry name" value="SELENOPROTEIN K"/>
    <property type="match status" value="1"/>
</dbReference>
<comment type="subcellular location">
    <subcellularLocation>
        <location evidence="1">Membrane</location>
        <topology evidence="1">Single-pass membrane protein</topology>
    </subcellularLocation>
</comment>
<evidence type="ECO:0000256" key="5">
    <source>
        <dbReference type="ARBA" id="ARBA00023136"/>
    </source>
</evidence>
<dbReference type="GO" id="GO:0032469">
    <property type="term" value="P:endoplasmic reticulum calcium ion homeostasis"/>
    <property type="evidence" value="ECO:0007669"/>
    <property type="project" value="TreeGrafter"/>
</dbReference>
<evidence type="ECO:0000256" key="1">
    <source>
        <dbReference type="ARBA" id="ARBA00004167"/>
    </source>
</evidence>
<keyword evidence="4" id="KW-1133">Transmembrane helix</keyword>
<name>A0A8D9A3Z2_9HEMI</name>
<feature type="region of interest" description="Disordered" evidence="6">
    <location>
        <begin position="47"/>
        <end position="111"/>
    </location>
</feature>
<keyword evidence="3" id="KW-0712">Selenocysteine</keyword>
<organism evidence="7">
    <name type="scientific">Cacopsylla melanoneura</name>
    <dbReference type="NCBI Taxonomy" id="428564"/>
    <lineage>
        <taxon>Eukaryota</taxon>
        <taxon>Metazoa</taxon>
        <taxon>Ecdysozoa</taxon>
        <taxon>Arthropoda</taxon>
        <taxon>Hexapoda</taxon>
        <taxon>Insecta</taxon>
        <taxon>Pterygota</taxon>
        <taxon>Neoptera</taxon>
        <taxon>Paraneoptera</taxon>
        <taxon>Hemiptera</taxon>
        <taxon>Sternorrhyncha</taxon>
        <taxon>Psylloidea</taxon>
        <taxon>Psyllidae</taxon>
        <taxon>Psyllinae</taxon>
        <taxon>Cacopsylla</taxon>
    </lineage>
</organism>
<protein>
    <recommendedName>
        <fullName evidence="8">Selenoprotein K</fullName>
    </recommendedName>
</protein>
<evidence type="ECO:0000313" key="7">
    <source>
        <dbReference type="EMBL" id="CAG6758750.1"/>
    </source>
</evidence>
<dbReference type="GO" id="GO:0005794">
    <property type="term" value="C:Golgi apparatus"/>
    <property type="evidence" value="ECO:0007669"/>
    <property type="project" value="TreeGrafter"/>
</dbReference>
<dbReference type="AlphaFoldDB" id="A0A8D9A3Z2"/>
<evidence type="ECO:0008006" key="8">
    <source>
        <dbReference type="Google" id="ProtNLM"/>
    </source>
</evidence>
<dbReference type="InterPro" id="IPR024491">
    <property type="entry name" value="Se_SelK/SelG"/>
</dbReference>
<feature type="compositionally biased region" description="Gly residues" evidence="6">
    <location>
        <begin position="100"/>
        <end position="111"/>
    </location>
</feature>
<sequence length="111" mass="11094">MVYIAPDGSMGESRPLSVSKVVDLFWSGIDFIVLFFQTLINPNLHKKGPGYTTDFRAPSGGGGGGGGGGGQGPPRPPPRKKFGGFGPSSSGSGSMHVPFSGGGCSGGSCGM</sequence>
<dbReference type="EMBL" id="HBUF01550500">
    <property type="protein sequence ID" value="CAG6758754.1"/>
    <property type="molecule type" value="Transcribed_RNA"/>
</dbReference>
<evidence type="ECO:0000256" key="6">
    <source>
        <dbReference type="SAM" id="MobiDB-lite"/>
    </source>
</evidence>
<proteinExistence type="predicted"/>
<keyword evidence="2" id="KW-0812">Transmembrane</keyword>
<accession>A0A8D9A3Z2</accession>
<dbReference type="GO" id="GO:0006816">
    <property type="term" value="P:calcium ion transport"/>
    <property type="evidence" value="ECO:0007669"/>
    <property type="project" value="TreeGrafter"/>
</dbReference>
<evidence type="ECO:0000256" key="2">
    <source>
        <dbReference type="ARBA" id="ARBA00022692"/>
    </source>
</evidence>
<keyword evidence="5" id="KW-0472">Membrane</keyword>
<dbReference type="PANTHER" id="PTHR16875">
    <property type="entry name" value="SELENOPROTEIN K"/>
    <property type="match status" value="1"/>
</dbReference>
<dbReference type="EMBL" id="HBUF01550502">
    <property type="protein sequence ID" value="CAG6758761.1"/>
    <property type="molecule type" value="Transcribed_RNA"/>
</dbReference>
<dbReference type="Pfam" id="PF10961">
    <property type="entry name" value="SelK_SelG"/>
    <property type="match status" value="1"/>
</dbReference>
<dbReference type="GO" id="GO:0005789">
    <property type="term" value="C:endoplasmic reticulum membrane"/>
    <property type="evidence" value="ECO:0007669"/>
    <property type="project" value="TreeGrafter"/>
</dbReference>
<reference evidence="7" key="1">
    <citation type="submission" date="2021-05" db="EMBL/GenBank/DDBJ databases">
        <authorList>
            <person name="Alioto T."/>
            <person name="Alioto T."/>
            <person name="Gomez Garrido J."/>
        </authorList>
    </citation>
    <scope>NUCLEOTIDE SEQUENCE</scope>
</reference>